<gene>
    <name evidence="2" type="ORF">E3N88_25840</name>
</gene>
<dbReference type="Gene3D" id="1.10.20.10">
    <property type="entry name" value="Histone, subunit A"/>
    <property type="match status" value="1"/>
</dbReference>
<dbReference type="Proteomes" id="UP000326396">
    <property type="component" value="Linkage Group LG3"/>
</dbReference>
<dbReference type="SUPFAM" id="SSF47113">
    <property type="entry name" value="Histone-fold"/>
    <property type="match status" value="1"/>
</dbReference>
<reference evidence="2 3" key="1">
    <citation type="submission" date="2019-05" db="EMBL/GenBank/DDBJ databases">
        <title>Mikania micrantha, genome provides insights into the molecular mechanism of rapid growth.</title>
        <authorList>
            <person name="Liu B."/>
        </authorList>
    </citation>
    <scope>NUCLEOTIDE SEQUENCE [LARGE SCALE GENOMIC DNA]</scope>
    <source>
        <strain evidence="2">NLD-2019</strain>
        <tissue evidence="2">Leaf</tissue>
    </source>
</reference>
<feature type="compositionally biased region" description="Basic and acidic residues" evidence="1">
    <location>
        <begin position="96"/>
        <end position="119"/>
    </location>
</feature>
<dbReference type="EMBL" id="SZYD01000013">
    <property type="protein sequence ID" value="KAD4385671.1"/>
    <property type="molecule type" value="Genomic_DNA"/>
</dbReference>
<accession>A0A5N6N8M2</accession>
<dbReference type="InterPro" id="IPR002119">
    <property type="entry name" value="Histone_H2A"/>
</dbReference>
<dbReference type="GO" id="GO:0030527">
    <property type="term" value="F:structural constituent of chromatin"/>
    <property type="evidence" value="ECO:0007669"/>
    <property type="project" value="InterPro"/>
</dbReference>
<name>A0A5N6N8M2_9ASTR</name>
<comment type="caution">
    <text evidence="2">The sequence shown here is derived from an EMBL/GenBank/DDBJ whole genome shotgun (WGS) entry which is preliminary data.</text>
</comment>
<evidence type="ECO:0000256" key="1">
    <source>
        <dbReference type="SAM" id="MobiDB-lite"/>
    </source>
</evidence>
<dbReference type="GO" id="GO:0046982">
    <property type="term" value="F:protein heterodimerization activity"/>
    <property type="evidence" value="ECO:0007669"/>
    <property type="project" value="InterPro"/>
</dbReference>
<evidence type="ECO:0000313" key="3">
    <source>
        <dbReference type="Proteomes" id="UP000326396"/>
    </source>
</evidence>
<dbReference type="GO" id="GO:0000786">
    <property type="term" value="C:nucleosome"/>
    <property type="evidence" value="ECO:0007669"/>
    <property type="project" value="InterPro"/>
</dbReference>
<organism evidence="2 3">
    <name type="scientific">Mikania micrantha</name>
    <name type="common">bitter vine</name>
    <dbReference type="NCBI Taxonomy" id="192012"/>
    <lineage>
        <taxon>Eukaryota</taxon>
        <taxon>Viridiplantae</taxon>
        <taxon>Streptophyta</taxon>
        <taxon>Embryophyta</taxon>
        <taxon>Tracheophyta</taxon>
        <taxon>Spermatophyta</taxon>
        <taxon>Magnoliopsida</taxon>
        <taxon>eudicotyledons</taxon>
        <taxon>Gunneridae</taxon>
        <taxon>Pentapetalae</taxon>
        <taxon>asterids</taxon>
        <taxon>campanulids</taxon>
        <taxon>Asterales</taxon>
        <taxon>Asteraceae</taxon>
        <taxon>Asteroideae</taxon>
        <taxon>Heliantheae alliance</taxon>
        <taxon>Eupatorieae</taxon>
        <taxon>Mikania</taxon>
    </lineage>
</organism>
<dbReference type="Pfam" id="PF08284">
    <property type="entry name" value="RVP_2"/>
    <property type="match status" value="1"/>
</dbReference>
<evidence type="ECO:0000313" key="2">
    <source>
        <dbReference type="EMBL" id="KAD4385671.1"/>
    </source>
</evidence>
<dbReference type="PRINTS" id="PR00620">
    <property type="entry name" value="HISTONEH2A"/>
</dbReference>
<dbReference type="OrthoDB" id="1937173at2759"/>
<dbReference type="AlphaFoldDB" id="A0A5N6N8M2"/>
<dbReference type="SMART" id="SM00414">
    <property type="entry name" value="H2A"/>
    <property type="match status" value="1"/>
</dbReference>
<dbReference type="InterPro" id="IPR009072">
    <property type="entry name" value="Histone-fold"/>
</dbReference>
<evidence type="ECO:0008006" key="4">
    <source>
        <dbReference type="Google" id="ProtNLM"/>
    </source>
</evidence>
<dbReference type="CDD" id="cd00303">
    <property type="entry name" value="retropepsin_like"/>
    <property type="match status" value="1"/>
</dbReference>
<feature type="region of interest" description="Disordered" evidence="1">
    <location>
        <begin position="94"/>
        <end position="121"/>
    </location>
</feature>
<keyword evidence="3" id="KW-1185">Reference proteome</keyword>
<dbReference type="GO" id="GO:0003677">
    <property type="term" value="F:DNA binding"/>
    <property type="evidence" value="ECO:0007669"/>
    <property type="project" value="InterPro"/>
</dbReference>
<proteinExistence type="predicted"/>
<protein>
    <recommendedName>
        <fullName evidence="4">Reverse transcriptase domain-containing protein</fullName>
    </recommendedName>
</protein>
<sequence length="463" mass="51913">MSKRTKGTVTTVVQRGLGMIILGQQERMKLWRLLTGGEKWWMRKRIVGSVEKGTLGSAYLAQTFVLSVWAKGHFSFRCPKAKCSISGEFGHMSNARPKEKSVDSRNGKYTNEKKDDKPKAKARAYNISRKEAKEQPDVMTGTFLVNDMCASVLFDSGASKSFTATTFTSLLSNIQYITVGKSVNITEAVGNCYIELSCHRFPVKPFLMSLGSFDLVLEMDWLAMFEENIICIEVSPLLHVKFGIISVFSSRKLSSQVEHGNVSRVRVGDGMREREGEREGRGNNCLLRCHGGSALQPRRQHLTGRDDDGRATMILCHTRTFNLTLLAQDNDSGRSPCNATRSTSYIEDYRCSISQGLETWKGLDGFLKSGLQFSVGRIRCCLKNGRYAKRVEIGVPVYLAAIFEYLVVEMIAGCSGTRVLPLIMLSKYTWLNSQMQPEGMNRAITTQLVAMYRDNYLVKRLQA</sequence>